<feature type="transmembrane region" description="Helical" evidence="1">
    <location>
        <begin position="12"/>
        <end position="32"/>
    </location>
</feature>
<protein>
    <submittedName>
        <fullName evidence="3">DMSO reductase anchor subunit</fullName>
    </submittedName>
    <submittedName>
        <fullName evidence="2">Dimethyl sulfoxide reductase anchor subunit</fullName>
        <ecNumber evidence="2">1.8.5.3</ecNumber>
    </submittedName>
</protein>
<keyword evidence="1" id="KW-0812">Transmembrane</keyword>
<evidence type="ECO:0000256" key="1">
    <source>
        <dbReference type="SAM" id="Phobius"/>
    </source>
</evidence>
<dbReference type="GO" id="GO:0009389">
    <property type="term" value="F:dimethyl sulfoxide reductase activity"/>
    <property type="evidence" value="ECO:0007669"/>
    <property type="project" value="TreeGrafter"/>
</dbReference>
<feature type="transmembrane region" description="Helical" evidence="1">
    <location>
        <begin position="252"/>
        <end position="272"/>
    </location>
</feature>
<keyword evidence="1" id="KW-0472">Membrane</keyword>
<feature type="transmembrane region" description="Helical" evidence="1">
    <location>
        <begin position="44"/>
        <end position="63"/>
    </location>
</feature>
<sequence length="285" mass="31244">MGAGLHEYPLIFFTVIGQSVAGAFILMALVLLMKPLQEQHHKIVMSMFGLWALMGIGFLLSMLHMGSPMRAFNSMIRVGHSALSNEIVSGSIFFALGGVYWLLSLLKKMPKSIGTIWLIITIIFAAIFIYAISRVYQIDTVPTWFNHYGSLQFILTSFIAGPVLAAFLLRIASYDINNVRFFTLISIVAVVASSILVTAQGFELGSIQSSVQKASELVPDYASLMGWRTVCLTLGLAFWIYPHVKMKNPSIIGLLVAVLLVIFGELIGRGIFYGLHMTVGMAIAG</sequence>
<dbReference type="PANTHER" id="PTHR38095">
    <property type="entry name" value="ANAEROBIC DIMETHYL SULFOXIDE REDUCTASE CHAIN YNFH"/>
    <property type="match status" value="1"/>
</dbReference>
<dbReference type="GO" id="GO:0019645">
    <property type="term" value="P:anaerobic electron transport chain"/>
    <property type="evidence" value="ECO:0007669"/>
    <property type="project" value="InterPro"/>
</dbReference>
<keyword evidence="1" id="KW-1133">Transmembrane helix</keyword>
<dbReference type="GO" id="GO:0009390">
    <property type="term" value="C:dimethyl sulfoxide reductase complex"/>
    <property type="evidence" value="ECO:0007669"/>
    <property type="project" value="TreeGrafter"/>
</dbReference>
<proteinExistence type="predicted"/>
<reference evidence="3 4" key="1">
    <citation type="submission" date="2018-06" db="EMBL/GenBank/DDBJ databases">
        <authorList>
            <consortium name="Pathogen Informatics"/>
            <person name="Doyle S."/>
        </authorList>
    </citation>
    <scope>NUCLEOTIDE SEQUENCE [LARGE SCALE GENOMIC DNA]</scope>
    <source>
        <strain evidence="3 4">NCTC11801</strain>
    </source>
</reference>
<dbReference type="EMBL" id="JARVQW010000004">
    <property type="protein sequence ID" value="MDH2305893.1"/>
    <property type="molecule type" value="Genomic_DNA"/>
</dbReference>
<name>A0A1B8SPM4_PRORE</name>
<feature type="transmembrane region" description="Helical" evidence="1">
    <location>
        <begin position="181"/>
        <end position="201"/>
    </location>
</feature>
<organism evidence="3 4">
    <name type="scientific">Providencia rettgeri</name>
    <dbReference type="NCBI Taxonomy" id="587"/>
    <lineage>
        <taxon>Bacteria</taxon>
        <taxon>Pseudomonadati</taxon>
        <taxon>Pseudomonadota</taxon>
        <taxon>Gammaproteobacteria</taxon>
        <taxon>Enterobacterales</taxon>
        <taxon>Morganellaceae</taxon>
        <taxon>Providencia</taxon>
    </lineage>
</organism>
<accession>A0A1B8SPM4</accession>
<dbReference type="GO" id="GO:0005886">
    <property type="term" value="C:plasma membrane"/>
    <property type="evidence" value="ECO:0007669"/>
    <property type="project" value="TreeGrafter"/>
</dbReference>
<dbReference type="EC" id="1.8.5.3" evidence="2"/>
<evidence type="ECO:0000313" key="3">
    <source>
        <dbReference type="EMBL" id="SUC30371.1"/>
    </source>
</evidence>
<dbReference type="InterPro" id="IPR007059">
    <property type="entry name" value="DmsC"/>
</dbReference>
<dbReference type="Proteomes" id="UP001162044">
    <property type="component" value="Unassembled WGS sequence"/>
</dbReference>
<dbReference type="AlphaFoldDB" id="A0A1B8SPM4"/>
<dbReference type="Proteomes" id="UP000254208">
    <property type="component" value="Unassembled WGS sequence"/>
</dbReference>
<evidence type="ECO:0000313" key="4">
    <source>
        <dbReference type="Proteomes" id="UP000254208"/>
    </source>
</evidence>
<dbReference type="GeneID" id="93672320"/>
<keyword evidence="2" id="KW-0560">Oxidoreductase</keyword>
<evidence type="ECO:0000313" key="2">
    <source>
        <dbReference type="EMBL" id="MDH2305893.1"/>
    </source>
</evidence>
<gene>
    <name evidence="3" type="primary">dmsC_2</name>
    <name evidence="3" type="ORF">NCTC11801_01297</name>
    <name evidence="2" type="ORF">QDQ51_10785</name>
</gene>
<reference evidence="2" key="3">
    <citation type="submission" date="2023-10" db="EMBL/GenBank/DDBJ databases">
        <title>Analysis of Resistance Genes of Carbapenem-resistant Providencia rettgeri.</title>
        <authorList>
            <person name="Liu M."/>
        </authorList>
    </citation>
    <scope>NUCLEOTIDE SEQUENCE</scope>
    <source>
        <strain evidence="2">QITACRE101</strain>
    </source>
</reference>
<dbReference type="RefSeq" id="WP_109912725.1">
    <property type="nucleotide sequence ID" value="NZ_ABEXOE020000074.1"/>
</dbReference>
<dbReference type="EMBL" id="UGTZ01000001">
    <property type="protein sequence ID" value="SUC30371.1"/>
    <property type="molecule type" value="Genomic_DNA"/>
</dbReference>
<reference evidence="2" key="2">
    <citation type="submission" date="2023-04" db="EMBL/GenBank/DDBJ databases">
        <authorList>
            <person name="Li W."/>
        </authorList>
    </citation>
    <scope>NUCLEOTIDE SEQUENCE</scope>
    <source>
        <strain evidence="2">QITACRE101</strain>
    </source>
</reference>
<feature type="transmembrane region" description="Helical" evidence="1">
    <location>
        <begin position="221"/>
        <end position="240"/>
    </location>
</feature>
<dbReference type="Pfam" id="PF04976">
    <property type="entry name" value="DmsC"/>
    <property type="match status" value="1"/>
</dbReference>
<feature type="transmembrane region" description="Helical" evidence="1">
    <location>
        <begin position="148"/>
        <end position="169"/>
    </location>
</feature>
<feature type="transmembrane region" description="Helical" evidence="1">
    <location>
        <begin position="83"/>
        <end position="103"/>
    </location>
</feature>
<feature type="transmembrane region" description="Helical" evidence="1">
    <location>
        <begin position="115"/>
        <end position="136"/>
    </location>
</feature>
<dbReference type="PANTHER" id="PTHR38095:SF2">
    <property type="entry name" value="ANAEROBIC DIMETHYL SULFOXIDE REDUCTASE CHAIN C"/>
    <property type="match status" value="1"/>
</dbReference>